<gene>
    <name evidence="1" type="ORF">CBG49_02615</name>
</gene>
<evidence type="ECO:0000313" key="2">
    <source>
        <dbReference type="Proteomes" id="UP000197007"/>
    </source>
</evidence>
<dbReference type="AlphaFoldDB" id="A0A1Z4BLD5"/>
<evidence type="ECO:0000313" key="1">
    <source>
        <dbReference type="EMBL" id="ASF42070.1"/>
    </source>
</evidence>
<keyword evidence="2" id="KW-1185">Reference proteome</keyword>
<dbReference type="Proteomes" id="UP000197007">
    <property type="component" value="Chromosome"/>
</dbReference>
<dbReference type="RefSeq" id="WP_088593259.1">
    <property type="nucleotide sequence ID" value="NZ_CP022022.1"/>
</dbReference>
<accession>A0A1Z4BLD5</accession>
<name>A0A1Z4BLD5_9FLAO</name>
<dbReference type="KEGG" id="capn:CBG49_02615"/>
<sequence>MPYTVTITDNNPQALHLVRYLKTLDFVKVTKQKEPKYSQEVLDASKVLKMTPEEIVEAAKEEEMTPEDYAFVMTISKKINHNIAKRWDEHFNI</sequence>
<organism evidence="1 2">
    <name type="scientific">Capnocytophaga endodontalis</name>
    <dbReference type="NCBI Taxonomy" id="2708117"/>
    <lineage>
        <taxon>Bacteria</taxon>
        <taxon>Pseudomonadati</taxon>
        <taxon>Bacteroidota</taxon>
        <taxon>Flavobacteriia</taxon>
        <taxon>Flavobacteriales</taxon>
        <taxon>Flavobacteriaceae</taxon>
        <taxon>Capnocytophaga</taxon>
    </lineage>
</organism>
<proteinExistence type="predicted"/>
<protein>
    <submittedName>
        <fullName evidence="1">Uncharacterized protein</fullName>
    </submittedName>
</protein>
<dbReference type="EMBL" id="CP022022">
    <property type="protein sequence ID" value="ASF42070.1"/>
    <property type="molecule type" value="Genomic_DNA"/>
</dbReference>
<reference evidence="2" key="1">
    <citation type="submission" date="2017-06" db="EMBL/GenBank/DDBJ databases">
        <title>Complete genome sequence of Capnocytophaga sp. KCOM 1579 (=ChDC OS43) isolated from a human refractory periapical abscess lesion.</title>
        <authorList>
            <person name="Kook J.-K."/>
            <person name="Park S.-N."/>
            <person name="Lim Y.K."/>
            <person name="Roh H."/>
        </authorList>
    </citation>
    <scope>NUCLEOTIDE SEQUENCE [LARGE SCALE GENOMIC DNA]</scope>
    <source>
        <strain evidence="2">ChDC OS43</strain>
    </source>
</reference>